<dbReference type="InterPro" id="IPR027417">
    <property type="entry name" value="P-loop_NTPase"/>
</dbReference>
<gene>
    <name evidence="2" type="ORF">KDW_00020</name>
</gene>
<accession>A0A5J4KHW9</accession>
<dbReference type="EMBL" id="BKZW01000001">
    <property type="protein sequence ID" value="GER85840.1"/>
    <property type="molecule type" value="Genomic_DNA"/>
</dbReference>
<organism evidence="2 3">
    <name type="scientific">Dictyobacter vulcani</name>
    <dbReference type="NCBI Taxonomy" id="2607529"/>
    <lineage>
        <taxon>Bacteria</taxon>
        <taxon>Bacillati</taxon>
        <taxon>Chloroflexota</taxon>
        <taxon>Ktedonobacteria</taxon>
        <taxon>Ktedonobacterales</taxon>
        <taxon>Dictyobacteraceae</taxon>
        <taxon>Dictyobacter</taxon>
    </lineage>
</organism>
<keyword evidence="1" id="KW-0813">Transport</keyword>
<keyword evidence="3" id="KW-1185">Reference proteome</keyword>
<dbReference type="Proteomes" id="UP000326912">
    <property type="component" value="Unassembled WGS sequence"/>
</dbReference>
<dbReference type="PANTHER" id="PTHR42788">
    <property type="entry name" value="TAURINE IMPORT ATP-BINDING PROTEIN-RELATED"/>
    <property type="match status" value="1"/>
</dbReference>
<evidence type="ECO:0000313" key="2">
    <source>
        <dbReference type="EMBL" id="GER85840.1"/>
    </source>
</evidence>
<dbReference type="Gene3D" id="3.40.50.300">
    <property type="entry name" value="P-loop containing nucleotide triphosphate hydrolases"/>
    <property type="match status" value="1"/>
</dbReference>
<name>A0A5J4KHW9_9CHLR</name>
<evidence type="ECO:0000256" key="1">
    <source>
        <dbReference type="ARBA" id="ARBA00022448"/>
    </source>
</evidence>
<dbReference type="InterPro" id="IPR050166">
    <property type="entry name" value="ABC_transporter_ATP-bind"/>
</dbReference>
<dbReference type="SUPFAM" id="SSF52540">
    <property type="entry name" value="P-loop containing nucleoside triphosphate hydrolases"/>
    <property type="match status" value="1"/>
</dbReference>
<protein>
    <recommendedName>
        <fullName evidence="4">ABC transporter domain-containing protein</fullName>
    </recommendedName>
</protein>
<evidence type="ECO:0000313" key="3">
    <source>
        <dbReference type="Proteomes" id="UP000326912"/>
    </source>
</evidence>
<comment type="caution">
    <text evidence="2">The sequence shown here is derived from an EMBL/GenBank/DDBJ whole genome shotgun (WGS) entry which is preliminary data.</text>
</comment>
<dbReference type="PANTHER" id="PTHR42788:SF13">
    <property type="entry name" value="ALIPHATIC SULFONATES IMPORT ATP-BINDING PROTEIN SSUB"/>
    <property type="match status" value="1"/>
</dbReference>
<proteinExistence type="predicted"/>
<dbReference type="AlphaFoldDB" id="A0A5J4KHW9"/>
<evidence type="ECO:0008006" key="4">
    <source>
        <dbReference type="Google" id="ProtNLM"/>
    </source>
</evidence>
<reference evidence="2 3" key="1">
    <citation type="submission" date="2019-10" db="EMBL/GenBank/DDBJ databases">
        <title>Dictyobacter vulcani sp. nov., within the class Ktedonobacteria, isolated from soil of volcanic Mt. Zao.</title>
        <authorList>
            <person name="Zheng Y."/>
            <person name="Wang C.M."/>
            <person name="Sakai Y."/>
            <person name="Abe K."/>
            <person name="Yokota A."/>
            <person name="Yabe S."/>
        </authorList>
    </citation>
    <scope>NUCLEOTIDE SEQUENCE [LARGE SCALE GENOMIC DNA]</scope>
    <source>
        <strain evidence="2 3">W12</strain>
    </source>
</reference>
<sequence>MRQRAAIARALAIDPDILLMDEPFGALDAFTRDKLQAQVETIWSATHKTILFVTHNVREAVALGDRVIVFAPRPGRIIRDFHIDLPRPRSLEDHHLVDKSAEILQTLRSEMEQQEQEREIGNTVH</sequence>